<organism evidence="1 2">
    <name type="scientific">Cedecea lapagei</name>
    <dbReference type="NCBI Taxonomy" id="158823"/>
    <lineage>
        <taxon>Bacteria</taxon>
        <taxon>Pseudomonadati</taxon>
        <taxon>Pseudomonadota</taxon>
        <taxon>Gammaproteobacteria</taxon>
        <taxon>Enterobacterales</taxon>
        <taxon>Enterobacteriaceae</taxon>
        <taxon>Cedecea</taxon>
    </lineage>
</organism>
<sequence>MSASTQLVPYVPIPDFFYQEDLSSRINAAFGELDKTVKKGKEEAAKADFEKLSKSFESFSNRVLSPLNKAGSWLEKQLSGIEKDAQAAQSLNADLEAYKALQYGASQSGADTGALQKSIKNVSDYVNGDTLHESLLKSLGVKTHDDAGLKRDNADIFAQVARSLGAVNRDSADFYALNLGIDDDTLHAMQRGLGQFAEEYQDLSFRIGGSAEQSADQSEKFMQSWRKAGSVFDLLVAKSGGDLAEKLAEPVAKLAENMLVKAPQIERVLDKIGAVVERFADIFVDALSGTVDWVTDVMAWWDRLDEGSQGLIGGLAGLTAAWLVLNSAFLASPVGIILSLAAAIGLLYNDYQKWKAGEESFIDWGDWGPVIEMAADTIGSLAKTIKDLIFDIGSLLGIDFSKWSISTIFKGLLDNFNQLGASLRLIGELINALKEGNWAEAANIGKSLVANGLFQTPAAKASEGVADTLKEKISEGWKKVQEWFPGKEGKGATGTLSNVVDNLSQPDPASMLLPAGVVNNERRAVQSDFSTASNSTTHSPTINSNAHIVVNGVSDPYLAATETSQRLFNVNSQLAQHYSERIS</sequence>
<evidence type="ECO:0008006" key="3">
    <source>
        <dbReference type="Google" id="ProtNLM"/>
    </source>
</evidence>
<proteinExistence type="predicted"/>
<dbReference type="OrthoDB" id="8019720at2"/>
<dbReference type="Proteomes" id="UP000274122">
    <property type="component" value="Chromosome"/>
</dbReference>
<gene>
    <name evidence="1" type="ORF">NCTC11466_00925</name>
</gene>
<keyword evidence="2" id="KW-1185">Reference proteome</keyword>
<dbReference type="EMBL" id="LR134201">
    <property type="protein sequence ID" value="VEB95789.1"/>
    <property type="molecule type" value="Genomic_DNA"/>
</dbReference>
<dbReference type="RefSeq" id="WP_126355147.1">
    <property type="nucleotide sequence ID" value="NZ_LR134201.1"/>
</dbReference>
<evidence type="ECO:0000313" key="2">
    <source>
        <dbReference type="Proteomes" id="UP000274122"/>
    </source>
</evidence>
<protein>
    <recommendedName>
        <fullName evidence="3">Phage-related minor tail protein</fullName>
    </recommendedName>
</protein>
<dbReference type="AlphaFoldDB" id="A0A3S4JXB8"/>
<accession>A0A3S4JXB8</accession>
<evidence type="ECO:0000313" key="1">
    <source>
        <dbReference type="EMBL" id="VEB95789.1"/>
    </source>
</evidence>
<dbReference type="KEGG" id="clap:NCTC11466_00925"/>
<reference evidence="1 2" key="1">
    <citation type="submission" date="2018-12" db="EMBL/GenBank/DDBJ databases">
        <authorList>
            <consortium name="Pathogen Informatics"/>
        </authorList>
    </citation>
    <scope>NUCLEOTIDE SEQUENCE [LARGE SCALE GENOMIC DNA]</scope>
    <source>
        <strain evidence="1 2">NCTC11466</strain>
    </source>
</reference>
<name>A0A3S4JXB8_9ENTR</name>